<dbReference type="EMBL" id="CP089982">
    <property type="protein sequence ID" value="WXA98919.1"/>
    <property type="molecule type" value="Genomic_DNA"/>
</dbReference>
<dbReference type="PANTHER" id="PTHR12993:SF11">
    <property type="entry name" value="N-ACETYLGLUCOSAMINYL-PHOSPHATIDYLINOSITOL DE-N-ACETYLASE"/>
    <property type="match status" value="1"/>
</dbReference>
<proteinExistence type="predicted"/>
<dbReference type="SUPFAM" id="SSF102588">
    <property type="entry name" value="LmbE-like"/>
    <property type="match status" value="1"/>
</dbReference>
<gene>
    <name evidence="2" type="ORF">LZC95_19110</name>
</gene>
<dbReference type="Proteomes" id="UP001379533">
    <property type="component" value="Chromosome"/>
</dbReference>
<protein>
    <submittedName>
        <fullName evidence="2">PIG-L family deacetylase</fullName>
    </submittedName>
</protein>
<evidence type="ECO:0000256" key="1">
    <source>
        <dbReference type="SAM" id="MobiDB-lite"/>
    </source>
</evidence>
<sequence length="257" mass="27940">MLGSVSACAAGPAAKSRPAVAASHTSAAASPKPVRMPPPGGRRSVVCICAHPDDAESGCGGTLIRLAKEGYRVQIIYTFSGSVPGKSLEEALPTRREEARRACRILGADPYFTYDDRGLTQLDTAGLAKLSTLLKQSAPEMVFSHWPLDTHEDHQIAALLSLRTVAMLDPAPELYFFEVERGSQTMAFSPSVYVDITAVREQKIRALTEHESQDPWRLYERDHEPMELFRGREAGVKAAEAFVPLKAGSGRLLHVLA</sequence>
<feature type="region of interest" description="Disordered" evidence="1">
    <location>
        <begin position="19"/>
        <end position="39"/>
    </location>
</feature>
<dbReference type="InterPro" id="IPR003737">
    <property type="entry name" value="GlcNAc_PI_deacetylase-related"/>
</dbReference>
<dbReference type="Pfam" id="PF02585">
    <property type="entry name" value="PIG-L"/>
    <property type="match status" value="1"/>
</dbReference>
<reference evidence="2 3" key="1">
    <citation type="submission" date="2021-12" db="EMBL/GenBank/DDBJ databases">
        <title>Discovery of the Pendulisporaceae a myxobacterial family with distinct sporulation behavior and unique specialized metabolism.</title>
        <authorList>
            <person name="Garcia R."/>
            <person name="Popoff A."/>
            <person name="Bader C.D."/>
            <person name="Loehr J."/>
            <person name="Walesch S."/>
            <person name="Walt C."/>
            <person name="Boldt J."/>
            <person name="Bunk B."/>
            <person name="Haeckl F.J.F.P.J."/>
            <person name="Gunesch A.P."/>
            <person name="Birkelbach J."/>
            <person name="Nuebel U."/>
            <person name="Pietschmann T."/>
            <person name="Bach T."/>
            <person name="Mueller R."/>
        </authorList>
    </citation>
    <scope>NUCLEOTIDE SEQUENCE [LARGE SCALE GENOMIC DNA]</scope>
    <source>
        <strain evidence="2 3">MSr12523</strain>
    </source>
</reference>
<name>A0ABZ2KPJ0_9BACT</name>
<feature type="compositionally biased region" description="Low complexity" evidence="1">
    <location>
        <begin position="19"/>
        <end position="30"/>
    </location>
</feature>
<keyword evidence="3" id="KW-1185">Reference proteome</keyword>
<evidence type="ECO:0000313" key="2">
    <source>
        <dbReference type="EMBL" id="WXA98919.1"/>
    </source>
</evidence>
<dbReference type="Gene3D" id="3.40.50.10320">
    <property type="entry name" value="LmbE-like"/>
    <property type="match status" value="1"/>
</dbReference>
<accession>A0ABZ2KPJ0</accession>
<dbReference type="PANTHER" id="PTHR12993">
    <property type="entry name" value="N-ACETYLGLUCOSAMINYL-PHOSPHATIDYLINOSITOL DE-N-ACETYLASE-RELATED"/>
    <property type="match status" value="1"/>
</dbReference>
<dbReference type="InterPro" id="IPR024078">
    <property type="entry name" value="LmbE-like_dom_sf"/>
</dbReference>
<organism evidence="2 3">
    <name type="scientific">Pendulispora brunnea</name>
    <dbReference type="NCBI Taxonomy" id="2905690"/>
    <lineage>
        <taxon>Bacteria</taxon>
        <taxon>Pseudomonadati</taxon>
        <taxon>Myxococcota</taxon>
        <taxon>Myxococcia</taxon>
        <taxon>Myxococcales</taxon>
        <taxon>Sorangiineae</taxon>
        <taxon>Pendulisporaceae</taxon>
        <taxon>Pendulispora</taxon>
    </lineage>
</organism>
<dbReference type="RefSeq" id="WP_394849545.1">
    <property type="nucleotide sequence ID" value="NZ_CP089982.1"/>
</dbReference>
<evidence type="ECO:0000313" key="3">
    <source>
        <dbReference type="Proteomes" id="UP001379533"/>
    </source>
</evidence>